<name>A0A1C0U648_9GAMM</name>
<dbReference type="EMBL" id="LOMY01000040">
    <property type="protein sequence ID" value="OCQ53412.1"/>
    <property type="molecule type" value="Genomic_DNA"/>
</dbReference>
<keyword evidence="3" id="KW-1185">Reference proteome</keyword>
<evidence type="ECO:0000313" key="3">
    <source>
        <dbReference type="Proteomes" id="UP000093476"/>
    </source>
</evidence>
<dbReference type="NCBIfam" id="TIGR03021">
    <property type="entry name" value="pilP_fam"/>
    <property type="match status" value="1"/>
</dbReference>
<dbReference type="PATRIC" id="fig|286156.4.peg.1566"/>
<keyword evidence="1" id="KW-0175">Coiled coil</keyword>
<feature type="coiled-coil region" evidence="1">
    <location>
        <begin position="59"/>
        <end position="88"/>
    </location>
</feature>
<evidence type="ECO:0000256" key="1">
    <source>
        <dbReference type="SAM" id="Coils"/>
    </source>
</evidence>
<dbReference type="Proteomes" id="UP000093476">
    <property type="component" value="Unassembled WGS sequence"/>
</dbReference>
<dbReference type="STRING" id="286156.Ppb6_01387"/>
<proteinExistence type="predicted"/>
<organism evidence="2 3">
    <name type="scientific">Photorhabdus australis subsp. thailandensis</name>
    <dbReference type="NCBI Taxonomy" id="2805096"/>
    <lineage>
        <taxon>Bacteria</taxon>
        <taxon>Pseudomonadati</taxon>
        <taxon>Pseudomonadota</taxon>
        <taxon>Gammaproteobacteria</taxon>
        <taxon>Enterobacterales</taxon>
        <taxon>Morganellaceae</taxon>
        <taxon>Photorhabdus</taxon>
    </lineage>
</organism>
<comment type="caution">
    <text evidence="2">The sequence shown here is derived from an EMBL/GenBank/DDBJ whole genome shotgun (WGS) entry which is preliminary data.</text>
</comment>
<evidence type="ECO:0000313" key="2">
    <source>
        <dbReference type="EMBL" id="OCQ53412.1"/>
    </source>
</evidence>
<protein>
    <submittedName>
        <fullName evidence="2">Type IV pilus biogenesis</fullName>
    </submittedName>
</protein>
<reference evidence="2 3" key="1">
    <citation type="submission" date="2015-12" db="EMBL/GenBank/DDBJ databases">
        <title>Genome comparisons provide insights into the role of secondary metabolites in the pathogenic phase of the Photorhabdus life cycle.</title>
        <authorList>
            <person name="Tobias N.J."/>
            <person name="Mishra B."/>
            <person name="Gupta D.K."/>
            <person name="Thines M."/>
            <person name="Stinear T.P."/>
            <person name="Bode H.B."/>
        </authorList>
    </citation>
    <scope>NUCLEOTIDE SEQUENCE [LARGE SCALE GENOMIC DNA]</scope>
    <source>
        <strain evidence="2 3">PB68.1</strain>
    </source>
</reference>
<dbReference type="AlphaFoldDB" id="A0A1C0U648"/>
<dbReference type="InterPro" id="IPR022753">
    <property type="entry name" value="T4SS_pilus_biogen_PilP"/>
</dbReference>
<sequence>MGFSMQKISQFVISIFVVSLFSLAYAQVSSPEIPATQEKSVVHNSTLPTVTTDSVAAQLEKLQTDLMLLKAETARANAQAEFDKISREVSKSGVANNDLPLVKSIFGRNGALTATLRFRSGGIMDVKAGDQLPNGYKVIRIDTGVVTFAKQGRFYEVGLTATNDASLLDSLDLMVAPPLPLSH</sequence>
<gene>
    <name evidence="2" type="ORF">Ppb6_01387</name>
</gene>
<accession>A0A1C0U648</accession>